<dbReference type="InterPro" id="IPR051783">
    <property type="entry name" value="NAD(P)-dependent_oxidoreduct"/>
</dbReference>
<dbReference type="PANTHER" id="PTHR48079:SF6">
    <property type="entry name" value="NAD(P)-BINDING DOMAIN-CONTAINING PROTEIN-RELATED"/>
    <property type="match status" value="1"/>
</dbReference>
<dbReference type="InterPro" id="IPR001509">
    <property type="entry name" value="Epimerase_deHydtase"/>
</dbReference>
<evidence type="ECO:0000313" key="2">
    <source>
        <dbReference type="EMBL" id="MDG0816953.1"/>
    </source>
</evidence>
<name>A0ABT6DJB5_9BACT</name>
<keyword evidence="3" id="KW-1185">Reference proteome</keyword>
<organism evidence="2 3">
    <name type="scientific">Bdellovibrio svalbardensis</name>
    <dbReference type="NCBI Taxonomy" id="2972972"/>
    <lineage>
        <taxon>Bacteria</taxon>
        <taxon>Pseudomonadati</taxon>
        <taxon>Bdellovibrionota</taxon>
        <taxon>Bdellovibrionia</taxon>
        <taxon>Bdellovibrionales</taxon>
        <taxon>Pseudobdellovibrionaceae</taxon>
        <taxon>Bdellovibrio</taxon>
    </lineage>
</organism>
<protein>
    <submittedName>
        <fullName evidence="2">NAD-dependent epimerase/dehydratase family protein</fullName>
    </submittedName>
</protein>
<dbReference type="InterPro" id="IPR036291">
    <property type="entry name" value="NAD(P)-bd_dom_sf"/>
</dbReference>
<dbReference type="RefSeq" id="WP_277578430.1">
    <property type="nucleotide sequence ID" value="NZ_JANRMI010000003.1"/>
</dbReference>
<dbReference type="EMBL" id="JANRMI010000003">
    <property type="protein sequence ID" value="MDG0816953.1"/>
    <property type="molecule type" value="Genomic_DNA"/>
</dbReference>
<dbReference type="PANTHER" id="PTHR48079">
    <property type="entry name" value="PROTEIN YEEZ"/>
    <property type="match status" value="1"/>
</dbReference>
<comment type="caution">
    <text evidence="2">The sequence shown here is derived from an EMBL/GenBank/DDBJ whole genome shotgun (WGS) entry which is preliminary data.</text>
</comment>
<dbReference type="SUPFAM" id="SSF51735">
    <property type="entry name" value="NAD(P)-binding Rossmann-fold domains"/>
    <property type="match status" value="1"/>
</dbReference>
<dbReference type="Gene3D" id="3.40.50.720">
    <property type="entry name" value="NAD(P)-binding Rossmann-like Domain"/>
    <property type="match status" value="1"/>
</dbReference>
<gene>
    <name evidence="2" type="ORF">NWE73_11295</name>
</gene>
<sequence>MRVLVLGGTRYFGKRLVQNLLQEGSEVWTLSRGLMADGFGAKVHRLIADRNDKQAVIRSIGDLQFDAVVDQICMTSQQAEDAIQIFKGKTDYYLMTSTVSVYDFGADLKEEAVDPRAYQARVPTNPMEEYGEGKRAAESVLATRAPFRAGFARFPVVLGEDDYTRRLHEQIIRVKQGTPIYYPNLDAHFSFITSADAAKSLLWLLKNKKSGPYNFAAQDPIQMKDLIKMIEETVGMKANLLNEPSEKDWSPFGISQDWYVNVEKAAREGFHAEPIAQWLQPLINQLDKEV</sequence>
<evidence type="ECO:0000313" key="3">
    <source>
        <dbReference type="Proteomes" id="UP001152321"/>
    </source>
</evidence>
<evidence type="ECO:0000259" key="1">
    <source>
        <dbReference type="Pfam" id="PF01370"/>
    </source>
</evidence>
<accession>A0ABT6DJB5</accession>
<feature type="domain" description="NAD-dependent epimerase/dehydratase" evidence="1">
    <location>
        <begin position="92"/>
        <end position="213"/>
    </location>
</feature>
<dbReference type="Proteomes" id="UP001152321">
    <property type="component" value="Unassembled WGS sequence"/>
</dbReference>
<reference evidence="2" key="1">
    <citation type="submission" date="2022-08" db="EMBL/GenBank/DDBJ databases">
        <title>Novel Bdellovibrio Species Isolated from Svalbard: Designation Bdellovibrio svalbardensis.</title>
        <authorList>
            <person name="Mitchell R.J."/>
            <person name="Choi S.Y."/>
        </authorList>
    </citation>
    <scope>NUCLEOTIDE SEQUENCE</scope>
    <source>
        <strain evidence="2">PAP01</strain>
    </source>
</reference>
<proteinExistence type="predicted"/>
<dbReference type="Pfam" id="PF01370">
    <property type="entry name" value="Epimerase"/>
    <property type="match status" value="2"/>
</dbReference>
<feature type="domain" description="NAD-dependent epimerase/dehydratase" evidence="1">
    <location>
        <begin position="3"/>
        <end position="71"/>
    </location>
</feature>